<dbReference type="CTD" id="9952962"/>
<dbReference type="RefSeq" id="XP_003151010.1">
    <property type="nucleotide sequence ID" value="XM_003150962.1"/>
</dbReference>
<accession>A0A1S0TFS3</accession>
<reference evidence="1" key="1">
    <citation type="submission" date="2012-04" db="EMBL/GenBank/DDBJ databases">
        <title>The Genome Sequence of Loa loa.</title>
        <authorList>
            <consortium name="The Broad Institute Genome Sequencing Platform"/>
            <consortium name="Broad Institute Genome Sequencing Center for Infectious Disease"/>
            <person name="Nutman T.B."/>
            <person name="Fink D.L."/>
            <person name="Russ C."/>
            <person name="Young S."/>
            <person name="Zeng Q."/>
            <person name="Gargeya S."/>
            <person name="Alvarado L."/>
            <person name="Berlin A."/>
            <person name="Chapman S.B."/>
            <person name="Chen Z."/>
            <person name="Freedman E."/>
            <person name="Gellesch M."/>
            <person name="Goldberg J."/>
            <person name="Griggs A."/>
            <person name="Gujja S."/>
            <person name="Heilman E.R."/>
            <person name="Heiman D."/>
            <person name="Howarth C."/>
            <person name="Mehta T."/>
            <person name="Neiman D."/>
            <person name="Pearson M."/>
            <person name="Roberts A."/>
            <person name="Saif S."/>
            <person name="Shea T."/>
            <person name="Shenoy N."/>
            <person name="Sisk P."/>
            <person name="Stolte C."/>
            <person name="Sykes S."/>
            <person name="White J."/>
            <person name="Yandava C."/>
            <person name="Haas B."/>
            <person name="Henn M.R."/>
            <person name="Nusbaum C."/>
            <person name="Birren B."/>
        </authorList>
    </citation>
    <scope>NUCLEOTIDE SEQUENCE [LARGE SCALE GENOMIC DNA]</scope>
</reference>
<sequence length="135" mass="15562">MYVWLQGCYIDDDDDDDDDGDDDDDDDATYNCMNAYYCKDNIDNKMIRLIVNMILIMIMIVHNDIKNGNDFAYSYNNDNSSNDNCIYSCNDDNDGIDNDDDLIVMIMVIHDNAHDCKNGINNGNNFAYDCNDDKR</sequence>
<dbReference type="InParanoid" id="A0A1S0TFS3"/>
<dbReference type="AlphaFoldDB" id="A0A1S0TFS3"/>
<dbReference type="EMBL" id="JH714091">
    <property type="protein sequence ID" value="EFO13059.1"/>
    <property type="molecule type" value="Genomic_DNA"/>
</dbReference>
<organism evidence="1">
    <name type="scientific">Loa loa</name>
    <name type="common">Eye worm</name>
    <name type="synonym">Filaria loa</name>
    <dbReference type="NCBI Taxonomy" id="7209"/>
    <lineage>
        <taxon>Eukaryota</taxon>
        <taxon>Metazoa</taxon>
        <taxon>Ecdysozoa</taxon>
        <taxon>Nematoda</taxon>
        <taxon>Chromadorea</taxon>
        <taxon>Rhabditida</taxon>
        <taxon>Spirurina</taxon>
        <taxon>Spiruromorpha</taxon>
        <taxon>Filarioidea</taxon>
        <taxon>Onchocercidae</taxon>
        <taxon>Loa</taxon>
    </lineage>
</organism>
<name>A0A1S0TFS3_LOALO</name>
<gene>
    <name evidence="1" type="ORF">LOAG_15470</name>
</gene>
<protein>
    <submittedName>
        <fullName evidence="1">Uncharacterized protein</fullName>
    </submittedName>
</protein>
<evidence type="ECO:0000313" key="1">
    <source>
        <dbReference type="EMBL" id="EFO13059.1"/>
    </source>
</evidence>
<dbReference type="KEGG" id="loa:LOAG_15470"/>
<dbReference type="GeneID" id="9952962"/>
<proteinExistence type="predicted"/>